<feature type="domain" description="DUF6534" evidence="2">
    <location>
        <begin position="172"/>
        <end position="267"/>
    </location>
</feature>
<feature type="transmembrane region" description="Helical" evidence="1">
    <location>
        <begin position="208"/>
        <end position="226"/>
    </location>
</feature>
<dbReference type="PANTHER" id="PTHR40465:SF1">
    <property type="entry name" value="DUF6534 DOMAIN-CONTAINING PROTEIN"/>
    <property type="match status" value="1"/>
</dbReference>
<dbReference type="OrthoDB" id="2995751at2759"/>
<feature type="transmembrane region" description="Helical" evidence="1">
    <location>
        <begin position="165"/>
        <end position="188"/>
    </location>
</feature>
<protein>
    <recommendedName>
        <fullName evidence="2">DUF6534 domain-containing protein</fullName>
    </recommendedName>
</protein>
<feature type="transmembrane region" description="Helical" evidence="1">
    <location>
        <begin position="54"/>
        <end position="76"/>
    </location>
</feature>
<dbReference type="PANTHER" id="PTHR40465">
    <property type="entry name" value="CHROMOSOME 1, WHOLE GENOME SHOTGUN SEQUENCE"/>
    <property type="match status" value="1"/>
</dbReference>
<dbReference type="InterPro" id="IPR045339">
    <property type="entry name" value="DUF6534"/>
</dbReference>
<sequence length="375" mass="41089">MTSSLDSPSYKSVALVLGPFMVGTSIDLLLQGVLSCQFVNYYSWYSDDKWQLHAAVGFLALSTWLKSIQAFAVIWIKFIEYYGNFVGAFELSVSRGSWWDSGNALMGSAIGLYVQSYFLWRLYVVSKNVWISAALGVLCVFSFLAAANITRILNSGDVFATSHSLAAHVAAAFVADLAITLFTCYFLLRTRQDVLPHTAGLISALVRLTFQTAAPATICALIYLILSQVTVASGAPPFGATLMDAFNTPLPKLYAISMMWTLNARRSIHAASNGMTATSTDLRVSGMRYTRGAVQTDLELGRIQVLTQTERSTHVDVRDMFDPTQKHVAYATNLNLDVAGADSDLDAKMVDEQTLDVVEVPKTKTHQSDDDSTNY</sequence>
<organism evidence="3 4">
    <name type="scientific">Mycena chlorophos</name>
    <name type="common">Agaric fungus</name>
    <name type="synonym">Agaricus chlorophos</name>
    <dbReference type="NCBI Taxonomy" id="658473"/>
    <lineage>
        <taxon>Eukaryota</taxon>
        <taxon>Fungi</taxon>
        <taxon>Dikarya</taxon>
        <taxon>Basidiomycota</taxon>
        <taxon>Agaricomycotina</taxon>
        <taxon>Agaricomycetes</taxon>
        <taxon>Agaricomycetidae</taxon>
        <taxon>Agaricales</taxon>
        <taxon>Marasmiineae</taxon>
        <taxon>Mycenaceae</taxon>
        <taxon>Mycena</taxon>
    </lineage>
</organism>
<gene>
    <name evidence="3" type="ORF">HMN09_00461800</name>
</gene>
<keyword evidence="1" id="KW-0472">Membrane</keyword>
<comment type="caution">
    <text evidence="3">The sequence shown here is derived from an EMBL/GenBank/DDBJ whole genome shotgun (WGS) entry which is preliminary data.</text>
</comment>
<keyword evidence="4" id="KW-1185">Reference proteome</keyword>
<dbReference type="Pfam" id="PF20152">
    <property type="entry name" value="DUF6534"/>
    <property type="match status" value="1"/>
</dbReference>
<name>A0A8H6WHR0_MYCCL</name>
<keyword evidence="1" id="KW-0812">Transmembrane</keyword>
<evidence type="ECO:0000256" key="1">
    <source>
        <dbReference type="SAM" id="Phobius"/>
    </source>
</evidence>
<proteinExistence type="predicted"/>
<keyword evidence="1" id="KW-1133">Transmembrane helix</keyword>
<dbReference type="Proteomes" id="UP000613580">
    <property type="component" value="Unassembled WGS sequence"/>
</dbReference>
<accession>A0A8H6WHR0</accession>
<evidence type="ECO:0000313" key="3">
    <source>
        <dbReference type="EMBL" id="KAF7317266.1"/>
    </source>
</evidence>
<evidence type="ECO:0000259" key="2">
    <source>
        <dbReference type="Pfam" id="PF20152"/>
    </source>
</evidence>
<reference evidence="3" key="1">
    <citation type="submission" date="2020-05" db="EMBL/GenBank/DDBJ databases">
        <title>Mycena genomes resolve the evolution of fungal bioluminescence.</title>
        <authorList>
            <person name="Tsai I.J."/>
        </authorList>
    </citation>
    <scope>NUCLEOTIDE SEQUENCE</scope>
    <source>
        <strain evidence="3">110903Hualien_Pintung</strain>
    </source>
</reference>
<evidence type="ECO:0000313" key="4">
    <source>
        <dbReference type="Proteomes" id="UP000613580"/>
    </source>
</evidence>
<dbReference type="EMBL" id="JACAZE010000005">
    <property type="protein sequence ID" value="KAF7317266.1"/>
    <property type="molecule type" value="Genomic_DNA"/>
</dbReference>
<dbReference type="AlphaFoldDB" id="A0A8H6WHR0"/>
<feature type="transmembrane region" description="Helical" evidence="1">
    <location>
        <begin position="129"/>
        <end position="153"/>
    </location>
</feature>
<feature type="transmembrane region" description="Helical" evidence="1">
    <location>
        <begin position="12"/>
        <end position="34"/>
    </location>
</feature>